<accession>A0A3R9QKH8</accession>
<gene>
    <name evidence="2" type="ORF">D6D85_00540</name>
</gene>
<evidence type="ECO:0000313" key="3">
    <source>
        <dbReference type="Proteomes" id="UP000277582"/>
    </source>
</evidence>
<keyword evidence="1" id="KW-0175">Coiled coil</keyword>
<dbReference type="EMBL" id="RCOS01000010">
    <property type="protein sequence ID" value="RSN78729.1"/>
    <property type="molecule type" value="Genomic_DNA"/>
</dbReference>
<dbReference type="PANTHER" id="PTHR34314">
    <property type="entry name" value="CRENARCHAEAL PROTEIN, PUTATIVE-RELATED"/>
    <property type="match status" value="1"/>
</dbReference>
<dbReference type="AlphaFoldDB" id="A0A3R9QKH8"/>
<keyword evidence="3" id="KW-1185">Reference proteome</keyword>
<name>A0A3R9QKH8_9CREN</name>
<dbReference type="PANTHER" id="PTHR34314:SF6">
    <property type="entry name" value="DUF3782 DOMAIN-CONTAINING PROTEIN"/>
    <property type="match status" value="1"/>
</dbReference>
<dbReference type="OrthoDB" id="28108at2157"/>
<evidence type="ECO:0000313" key="2">
    <source>
        <dbReference type="EMBL" id="RSN78729.1"/>
    </source>
</evidence>
<dbReference type="Proteomes" id="UP000277582">
    <property type="component" value="Unassembled WGS sequence"/>
</dbReference>
<proteinExistence type="predicted"/>
<comment type="caution">
    <text evidence="2">The sequence shown here is derived from an EMBL/GenBank/DDBJ whole genome shotgun (WGS) entry which is preliminary data.</text>
</comment>
<evidence type="ECO:0008006" key="4">
    <source>
        <dbReference type="Google" id="ProtNLM"/>
    </source>
</evidence>
<feature type="coiled-coil region" evidence="1">
    <location>
        <begin position="37"/>
        <end position="78"/>
    </location>
</feature>
<sequence>MSLVESLIKELEEKPYLARKLAEKLNIALSTEILGNIEKLREDFNKMLERIAVIEEEQKKLREDFNKMLSEISEIKKEQRRMKRTYESLRGSMLYGFSQLSRFAGVTFEEFVRKFLTKQLRKLGEIGKDKELVRAEIDGEEIDMFLDDPLIVGEITSYAESVEEVDKLLRKAKLAEEKYKKSPRKILVVLTAPRDVAVEIRRIGREKNIEVIMGKITARPR</sequence>
<protein>
    <recommendedName>
        <fullName evidence="4">DUF3782 domain-containing protein</fullName>
    </recommendedName>
</protein>
<reference evidence="2 3" key="1">
    <citation type="submission" date="2018-10" db="EMBL/GenBank/DDBJ databases">
        <title>Co-occurring genomic capacity for anaerobic methane metabolism and dissimilatory sulfite reduction discovered in the Korarchaeota.</title>
        <authorList>
            <person name="Mckay L.J."/>
            <person name="Dlakic M."/>
            <person name="Fields M.W."/>
            <person name="Delmont T.O."/>
            <person name="Eren A.M."/>
            <person name="Jay Z.J."/>
            <person name="Klingelsmith K.B."/>
            <person name="Rusch D.B."/>
            <person name="Inskeep W.P."/>
        </authorList>
    </citation>
    <scope>NUCLEOTIDE SEQUENCE [LARGE SCALE GENOMIC DNA]</scope>
    <source>
        <strain evidence="2 3">MDKW</strain>
    </source>
</reference>
<evidence type="ECO:0000256" key="1">
    <source>
        <dbReference type="SAM" id="Coils"/>
    </source>
</evidence>
<organism evidence="2 3">
    <name type="scientific">Candidatus Methanodesulfokora washburnensis</name>
    <dbReference type="NCBI Taxonomy" id="2478471"/>
    <lineage>
        <taxon>Archaea</taxon>
        <taxon>Thermoproteota</taxon>
        <taxon>Candidatus Korarchaeia</taxon>
        <taxon>Candidatus Korarchaeia incertae sedis</taxon>
        <taxon>Candidatus Methanodesulfokora</taxon>
    </lineage>
</organism>
<dbReference type="RefSeq" id="WP_125670081.1">
    <property type="nucleotide sequence ID" value="NZ_RCOS01000010.1"/>
</dbReference>